<accession>A0AAN8TAN0</accession>
<dbReference type="EMBL" id="JBANQN010000009">
    <property type="protein sequence ID" value="KAK6780231.1"/>
    <property type="molecule type" value="Genomic_DNA"/>
</dbReference>
<sequence>MVHQLISEIDVDDDYDMTRFIYLQSQNTYYQNLVKKKLFLNRGISLGKVPETFPRFYQRLVATRWLCFAVELYKANEQWMRELYAILMLKSIQVTIGLAQGTIFIVKKGGEGTPTNIKKRKMESWKVLCIEVGSTRPSTARLFETLAEELRVVQELVTKLPQGLGETFVGHNSSIPQ</sequence>
<protein>
    <submittedName>
        <fullName evidence="1">Uncharacterized protein</fullName>
    </submittedName>
</protein>
<gene>
    <name evidence="1" type="ORF">RDI58_022415</name>
</gene>
<dbReference type="Proteomes" id="UP001371456">
    <property type="component" value="Unassembled WGS sequence"/>
</dbReference>
<evidence type="ECO:0000313" key="2">
    <source>
        <dbReference type="Proteomes" id="UP001371456"/>
    </source>
</evidence>
<comment type="caution">
    <text evidence="1">The sequence shown here is derived from an EMBL/GenBank/DDBJ whole genome shotgun (WGS) entry which is preliminary data.</text>
</comment>
<name>A0AAN8TAN0_SOLBU</name>
<dbReference type="AlphaFoldDB" id="A0AAN8TAN0"/>
<keyword evidence="2" id="KW-1185">Reference proteome</keyword>
<proteinExistence type="predicted"/>
<reference evidence="1 2" key="1">
    <citation type="submission" date="2024-02" db="EMBL/GenBank/DDBJ databases">
        <title>de novo genome assembly of Solanum bulbocastanum strain 11H21.</title>
        <authorList>
            <person name="Hosaka A.J."/>
        </authorList>
    </citation>
    <scope>NUCLEOTIDE SEQUENCE [LARGE SCALE GENOMIC DNA]</scope>
    <source>
        <tissue evidence="1">Young leaves</tissue>
    </source>
</reference>
<organism evidence="1 2">
    <name type="scientific">Solanum bulbocastanum</name>
    <name type="common">Wild potato</name>
    <dbReference type="NCBI Taxonomy" id="147425"/>
    <lineage>
        <taxon>Eukaryota</taxon>
        <taxon>Viridiplantae</taxon>
        <taxon>Streptophyta</taxon>
        <taxon>Embryophyta</taxon>
        <taxon>Tracheophyta</taxon>
        <taxon>Spermatophyta</taxon>
        <taxon>Magnoliopsida</taxon>
        <taxon>eudicotyledons</taxon>
        <taxon>Gunneridae</taxon>
        <taxon>Pentapetalae</taxon>
        <taxon>asterids</taxon>
        <taxon>lamiids</taxon>
        <taxon>Solanales</taxon>
        <taxon>Solanaceae</taxon>
        <taxon>Solanoideae</taxon>
        <taxon>Solaneae</taxon>
        <taxon>Solanum</taxon>
    </lineage>
</organism>
<evidence type="ECO:0000313" key="1">
    <source>
        <dbReference type="EMBL" id="KAK6780231.1"/>
    </source>
</evidence>